<evidence type="ECO:0000313" key="1">
    <source>
        <dbReference type="EMBL" id="PIC40666.1"/>
    </source>
</evidence>
<proteinExistence type="predicted"/>
<gene>
    <name evidence="1" type="primary">Cnig_chr_III.g11936</name>
    <name evidence="1" type="ORF">B9Z55_011936</name>
</gene>
<keyword evidence="2" id="KW-1185">Reference proteome</keyword>
<comment type="caution">
    <text evidence="1">The sequence shown here is derived from an EMBL/GenBank/DDBJ whole genome shotgun (WGS) entry which is preliminary data.</text>
</comment>
<organism evidence="1 2">
    <name type="scientific">Caenorhabditis nigoni</name>
    <dbReference type="NCBI Taxonomy" id="1611254"/>
    <lineage>
        <taxon>Eukaryota</taxon>
        <taxon>Metazoa</taxon>
        <taxon>Ecdysozoa</taxon>
        <taxon>Nematoda</taxon>
        <taxon>Chromadorea</taxon>
        <taxon>Rhabditida</taxon>
        <taxon>Rhabditina</taxon>
        <taxon>Rhabditomorpha</taxon>
        <taxon>Rhabditoidea</taxon>
        <taxon>Rhabditidae</taxon>
        <taxon>Peloderinae</taxon>
        <taxon>Caenorhabditis</taxon>
    </lineage>
</organism>
<sequence length="317" mass="36185">MSSPVNRPWQREKQEKAEFLYLQETENTPYFTEEQLLESGAQIEVFKSANLDKNIAGEEYQMQNLIEKPYKGQNMNEYIPSSSQNSAAQNDMIQSSNCQNSFRNSQFSKTRNLQTTCSETETMEMPPSKYFPTSWLREVNPNSVAEKGTYENFKFANNIKLGVAGQTSSESASTFALGAPYRLLPFDTVKPISYNKFPVKILTRCSPRRPVKMEKKWKAPRLQSFSNFKNENVPAKATEVYLVPRFKKVKIPNIKRSNGTATFGRPEEVFHAPAHFTPKSTTSPEFYIAPNTPYGELPMPPAEPHFQYFNFSAAQIT</sequence>
<reference evidence="2" key="1">
    <citation type="submission" date="2017-10" db="EMBL/GenBank/DDBJ databases">
        <title>Rapid genome shrinkage in a self-fertile nematode reveals novel sperm competition proteins.</title>
        <authorList>
            <person name="Yin D."/>
            <person name="Schwarz E.M."/>
            <person name="Thomas C.G."/>
            <person name="Felde R.L."/>
            <person name="Korf I.F."/>
            <person name="Cutter A.D."/>
            <person name="Schartner C.M."/>
            <person name="Ralston E.J."/>
            <person name="Meyer B.J."/>
            <person name="Haag E.S."/>
        </authorList>
    </citation>
    <scope>NUCLEOTIDE SEQUENCE [LARGE SCALE GENOMIC DNA]</scope>
    <source>
        <strain evidence="2">JU1422</strain>
    </source>
</reference>
<dbReference type="Proteomes" id="UP000230233">
    <property type="component" value="Chromosome III"/>
</dbReference>
<dbReference type="EMBL" id="PDUG01000003">
    <property type="protein sequence ID" value="PIC40666.1"/>
    <property type="molecule type" value="Genomic_DNA"/>
</dbReference>
<dbReference type="AlphaFoldDB" id="A0A2G5UN37"/>
<accession>A0A2G5UN37</accession>
<protein>
    <submittedName>
        <fullName evidence="1">Uncharacterized protein</fullName>
    </submittedName>
</protein>
<name>A0A2G5UN37_9PELO</name>
<dbReference type="OrthoDB" id="10317692at2759"/>
<evidence type="ECO:0000313" key="2">
    <source>
        <dbReference type="Proteomes" id="UP000230233"/>
    </source>
</evidence>